<dbReference type="Pfam" id="PF03374">
    <property type="entry name" value="ANT"/>
    <property type="match status" value="1"/>
</dbReference>
<feature type="domain" description="Antirepressor protein C-terminal" evidence="1">
    <location>
        <begin position="153"/>
        <end position="252"/>
    </location>
</feature>
<evidence type="ECO:0000259" key="2">
    <source>
        <dbReference type="Pfam" id="PF10547"/>
    </source>
</evidence>
<dbReference type="EMBL" id="NPOA01000004">
    <property type="protein sequence ID" value="PAV30247.1"/>
    <property type="molecule type" value="Genomic_DNA"/>
</dbReference>
<dbReference type="InterPro" id="IPR005039">
    <property type="entry name" value="Ant_C"/>
</dbReference>
<dbReference type="Proteomes" id="UP000218887">
    <property type="component" value="Unassembled WGS sequence"/>
</dbReference>
<evidence type="ECO:0000313" key="4">
    <source>
        <dbReference type="Proteomes" id="UP000218887"/>
    </source>
</evidence>
<dbReference type="RefSeq" id="WP_095654849.1">
    <property type="nucleotide sequence ID" value="NZ_NPOA01000004.1"/>
</dbReference>
<dbReference type="GO" id="GO:0003677">
    <property type="term" value="F:DNA binding"/>
    <property type="evidence" value="ECO:0007669"/>
    <property type="project" value="InterPro"/>
</dbReference>
<protein>
    <recommendedName>
        <fullName evidence="5">Antirepressor protein ant N-terminal domain-containing protein</fullName>
    </recommendedName>
</protein>
<dbReference type="AlphaFoldDB" id="A0A2A2IF20"/>
<accession>A0A2A2IF20</accession>
<organism evidence="3 4">
    <name type="scientific">Virgibacillus profundi</name>
    <dbReference type="NCBI Taxonomy" id="2024555"/>
    <lineage>
        <taxon>Bacteria</taxon>
        <taxon>Bacillati</taxon>
        <taxon>Bacillota</taxon>
        <taxon>Bacilli</taxon>
        <taxon>Bacillales</taxon>
        <taxon>Bacillaceae</taxon>
        <taxon>Virgibacillus</taxon>
    </lineage>
</organism>
<evidence type="ECO:0008006" key="5">
    <source>
        <dbReference type="Google" id="ProtNLM"/>
    </source>
</evidence>
<evidence type="ECO:0000313" key="3">
    <source>
        <dbReference type="EMBL" id="PAV30247.1"/>
    </source>
</evidence>
<evidence type="ECO:0000259" key="1">
    <source>
        <dbReference type="Pfam" id="PF03374"/>
    </source>
</evidence>
<dbReference type="Pfam" id="PF10547">
    <property type="entry name" value="P22_AR_N"/>
    <property type="match status" value="1"/>
</dbReference>
<name>A0A2A2IF20_9BACI</name>
<comment type="caution">
    <text evidence="3">The sequence shown here is derived from an EMBL/GenBank/DDBJ whole genome shotgun (WGS) entry which is preliminary data.</text>
</comment>
<gene>
    <name evidence="3" type="ORF">CIL05_07200</name>
</gene>
<dbReference type="InterPro" id="IPR018875">
    <property type="entry name" value="Antirepressor_Ant_N"/>
</dbReference>
<proteinExistence type="predicted"/>
<dbReference type="OrthoDB" id="9812611at2"/>
<keyword evidence="4" id="KW-1185">Reference proteome</keyword>
<reference evidence="3 4" key="1">
    <citation type="submission" date="2017-08" db="EMBL/GenBank/DDBJ databases">
        <title>Virgibacillus indicus sp. nov. and Virgibacillus profoundi sp. nov, two moderately halophilic bacteria isolated from marine sediment by using the Microfluidic Streak Plate.</title>
        <authorList>
            <person name="Xu B."/>
            <person name="Hu B."/>
            <person name="Wang J."/>
            <person name="Zhu Y."/>
            <person name="Huang L."/>
            <person name="Du W."/>
            <person name="Huang Y."/>
        </authorList>
    </citation>
    <scope>NUCLEOTIDE SEQUENCE [LARGE SCALE GENOMIC DNA]</scope>
    <source>
        <strain evidence="3 4">IO3-P3-H5</strain>
    </source>
</reference>
<sequence length="280" mass="32026">MNGLAVKEVEFNGDVLLAAQDKQSEKVYITVAGVCEGIGLNENQKDRQVKNIQSDIVLSQGVKNLSVKFDGQSRHVVGVELDFLPLWLAKISITPKMKKELPKMVDKLIEYQIKAKEVLANAFVHNVTQIVPQNYKESLKALLAEVEKNEELEQTILIQEPKVKEHEHFIASRGLQEMGSVSKSLKVGRTYLFRFLREDDVKVMMKGRVTPYQSYIDRGWFTVIMRTKNGMTRPKTYVTPKGVSGISKLLRKHIDKYPYMYKFKDVVFTQSELSQANKDK</sequence>
<feature type="domain" description="Antirepressor protein ant N-terminal" evidence="2">
    <location>
        <begin position="8"/>
        <end position="126"/>
    </location>
</feature>